<dbReference type="AlphaFoldDB" id="A0A2N3IC40"/>
<dbReference type="Proteomes" id="UP000233387">
    <property type="component" value="Unassembled WGS sequence"/>
</dbReference>
<keyword evidence="1" id="KW-0812">Transmembrane</keyword>
<keyword evidence="1" id="KW-1133">Transmembrane helix</keyword>
<feature type="transmembrane region" description="Helical" evidence="1">
    <location>
        <begin position="12"/>
        <end position="29"/>
    </location>
</feature>
<sequence length="44" mass="5351">MFKYLITQREKDYILIFLQIAIGSTGYWNKNLYKWNNLFSQNSS</sequence>
<accession>A0A2N3IC40</accession>
<proteinExistence type="predicted"/>
<name>A0A2N3IC40_9BACT</name>
<dbReference type="EMBL" id="NKXO01000029">
    <property type="protein sequence ID" value="PKQ67860.1"/>
    <property type="molecule type" value="Genomic_DNA"/>
</dbReference>
<gene>
    <name evidence="2" type="ORF">Rain11_1878</name>
</gene>
<evidence type="ECO:0000313" key="2">
    <source>
        <dbReference type="EMBL" id="PKQ67860.1"/>
    </source>
</evidence>
<evidence type="ECO:0000256" key="1">
    <source>
        <dbReference type="SAM" id="Phobius"/>
    </source>
</evidence>
<protein>
    <submittedName>
        <fullName evidence="2">Uncharacterized protein</fullName>
    </submittedName>
</protein>
<reference evidence="2 3" key="1">
    <citation type="submission" date="2017-06" db="EMBL/GenBank/DDBJ databases">
        <title>Raineya orbicola gen. nov., sp. nov. a slightly thermophilic bacterium of the phylum Bacteroidetes and the description of Raineyaceae fam. nov.</title>
        <authorList>
            <person name="Albuquerque L."/>
            <person name="Polonia A.R.M."/>
            <person name="Barroso C."/>
            <person name="Froufe H.J.C."/>
            <person name="Lage O."/>
            <person name="Lobo-Da-Cunha A."/>
            <person name="Egas C."/>
            <person name="Da Costa M.S."/>
        </authorList>
    </citation>
    <scope>NUCLEOTIDE SEQUENCE [LARGE SCALE GENOMIC DNA]</scope>
    <source>
        <strain evidence="2 3">SPSPC-11</strain>
    </source>
</reference>
<organism evidence="2 3">
    <name type="scientific">Raineya orbicola</name>
    <dbReference type="NCBI Taxonomy" id="2016530"/>
    <lineage>
        <taxon>Bacteria</taxon>
        <taxon>Pseudomonadati</taxon>
        <taxon>Bacteroidota</taxon>
        <taxon>Cytophagia</taxon>
        <taxon>Cytophagales</taxon>
        <taxon>Raineyaceae</taxon>
        <taxon>Raineya</taxon>
    </lineage>
</organism>
<keyword evidence="1" id="KW-0472">Membrane</keyword>
<keyword evidence="3" id="KW-1185">Reference proteome</keyword>
<evidence type="ECO:0000313" key="3">
    <source>
        <dbReference type="Proteomes" id="UP000233387"/>
    </source>
</evidence>
<comment type="caution">
    <text evidence="2">The sequence shown here is derived from an EMBL/GenBank/DDBJ whole genome shotgun (WGS) entry which is preliminary data.</text>
</comment>